<dbReference type="PANTHER" id="PTHR33529:SF2">
    <property type="entry name" value="LIPOPOLYSACCHARIDE EXPORT SYSTEM PERMEASE PROTEIN LPTG"/>
    <property type="match status" value="1"/>
</dbReference>
<dbReference type="Pfam" id="PF03739">
    <property type="entry name" value="LptF_LptG"/>
    <property type="match status" value="1"/>
</dbReference>
<comment type="caution">
    <text evidence="7">The sequence shown here is derived from an EMBL/GenBank/DDBJ whole genome shotgun (WGS) entry which is preliminary data.</text>
</comment>
<keyword evidence="3 6" id="KW-0812">Transmembrane</keyword>
<evidence type="ECO:0000256" key="3">
    <source>
        <dbReference type="ARBA" id="ARBA00022692"/>
    </source>
</evidence>
<comment type="subcellular location">
    <subcellularLocation>
        <location evidence="1">Cell membrane</location>
        <topology evidence="1">Multi-pass membrane protein</topology>
    </subcellularLocation>
</comment>
<feature type="transmembrane region" description="Helical" evidence="6">
    <location>
        <begin position="283"/>
        <end position="302"/>
    </location>
</feature>
<feature type="transmembrane region" description="Helical" evidence="6">
    <location>
        <begin position="98"/>
        <end position="117"/>
    </location>
</feature>
<evidence type="ECO:0000256" key="2">
    <source>
        <dbReference type="ARBA" id="ARBA00022475"/>
    </source>
</evidence>
<reference evidence="7" key="1">
    <citation type="journal article" date="2015" name="Nature">
        <title>Complex archaea that bridge the gap between prokaryotes and eukaryotes.</title>
        <authorList>
            <person name="Spang A."/>
            <person name="Saw J.H."/>
            <person name="Jorgensen S.L."/>
            <person name="Zaremba-Niedzwiedzka K."/>
            <person name="Martijn J."/>
            <person name="Lind A.E."/>
            <person name="van Eijk R."/>
            <person name="Schleper C."/>
            <person name="Guy L."/>
            <person name="Ettema T.J."/>
        </authorList>
    </citation>
    <scope>NUCLEOTIDE SEQUENCE</scope>
</reference>
<keyword evidence="4 6" id="KW-1133">Transmembrane helix</keyword>
<dbReference type="EMBL" id="LAZR01028232">
    <property type="protein sequence ID" value="KKL63257.1"/>
    <property type="molecule type" value="Genomic_DNA"/>
</dbReference>
<sequence length="363" mass="41423">MPILWRYLFKEYLKVFFLCILSFISILLITRLKQIATFATLASDFLSLILFVLYQIPHILPIAISISCLISSILLFQKMSTMHEITAFRAAGVSLKELLAPLLLLAMVLSLFNFYIASELTPICRYKSKELFYKNTSVNPIVLLQRRQKMSNIKDSYVEITSKNNDLQAQDLLIISPNKSNERLCMMSVKKLELEKDTLIGKNVSLISYINSNKEMNYDNLIIENQENMTTKADALTQFIKAKQWDMNISSMPIKMLLIQSKQKNDIQKCERANIEIARRCCFALSTFSFTFIGASFAISISRVSSKKNIILASILTLIVLFSFTLGKALKHYPLFSILVYILPQVIVVILTSFKLRKTSKGA</sequence>
<keyword evidence="5 6" id="KW-0472">Membrane</keyword>
<dbReference type="GO" id="GO:0043190">
    <property type="term" value="C:ATP-binding cassette (ABC) transporter complex"/>
    <property type="evidence" value="ECO:0007669"/>
    <property type="project" value="TreeGrafter"/>
</dbReference>
<dbReference type="PANTHER" id="PTHR33529">
    <property type="entry name" value="SLR0882 PROTEIN-RELATED"/>
    <property type="match status" value="1"/>
</dbReference>
<evidence type="ECO:0000256" key="1">
    <source>
        <dbReference type="ARBA" id="ARBA00004651"/>
    </source>
</evidence>
<dbReference type="GO" id="GO:0015920">
    <property type="term" value="P:lipopolysaccharide transport"/>
    <property type="evidence" value="ECO:0007669"/>
    <property type="project" value="TreeGrafter"/>
</dbReference>
<organism evidence="7">
    <name type="scientific">marine sediment metagenome</name>
    <dbReference type="NCBI Taxonomy" id="412755"/>
    <lineage>
        <taxon>unclassified sequences</taxon>
        <taxon>metagenomes</taxon>
        <taxon>ecological metagenomes</taxon>
    </lineage>
</organism>
<name>A0A0F9GJB9_9ZZZZ</name>
<feature type="transmembrane region" description="Helical" evidence="6">
    <location>
        <begin position="333"/>
        <end position="354"/>
    </location>
</feature>
<feature type="transmembrane region" description="Helical" evidence="6">
    <location>
        <begin position="36"/>
        <end position="53"/>
    </location>
</feature>
<proteinExistence type="predicted"/>
<protein>
    <recommendedName>
        <fullName evidence="8">Permease YjgP/YjgQ family protein</fullName>
    </recommendedName>
</protein>
<feature type="transmembrane region" description="Helical" evidence="6">
    <location>
        <begin position="309"/>
        <end position="327"/>
    </location>
</feature>
<dbReference type="AlphaFoldDB" id="A0A0F9GJB9"/>
<accession>A0A0F9GJB9</accession>
<gene>
    <name evidence="7" type="ORF">LCGC14_2176910</name>
</gene>
<evidence type="ECO:0000256" key="6">
    <source>
        <dbReference type="SAM" id="Phobius"/>
    </source>
</evidence>
<feature type="transmembrane region" description="Helical" evidence="6">
    <location>
        <begin position="12"/>
        <end position="29"/>
    </location>
</feature>
<evidence type="ECO:0000256" key="5">
    <source>
        <dbReference type="ARBA" id="ARBA00023136"/>
    </source>
</evidence>
<evidence type="ECO:0008006" key="8">
    <source>
        <dbReference type="Google" id="ProtNLM"/>
    </source>
</evidence>
<evidence type="ECO:0000256" key="4">
    <source>
        <dbReference type="ARBA" id="ARBA00022989"/>
    </source>
</evidence>
<dbReference type="InterPro" id="IPR005495">
    <property type="entry name" value="LptG/LptF_permease"/>
</dbReference>
<keyword evidence="2" id="KW-1003">Cell membrane</keyword>
<evidence type="ECO:0000313" key="7">
    <source>
        <dbReference type="EMBL" id="KKL63257.1"/>
    </source>
</evidence>
<feature type="transmembrane region" description="Helical" evidence="6">
    <location>
        <begin position="59"/>
        <end position="77"/>
    </location>
</feature>